<evidence type="ECO:0000256" key="2">
    <source>
        <dbReference type="ARBA" id="ARBA00022898"/>
    </source>
</evidence>
<sequence length="310" mass="32446">MITRSDVVTAMRRIDGRVRTTPVLAAHFNTLPAPVALKLEYLQHTGSFKARGAFNRILAARENGRMGKAGVVTASGGNAGLAVAHVARSIAVEATVFVPETSPKVKVDRLVRLGAVVHRSGERYQDAYEAAVKHADDSGALFCHAYDQAEVCAGQGTLAIELERQAETLDTVFVAVGGGGLLAGVAAAFEGRVQVIGVEPESSPTLAAALSAGRPVDVAVGGVCVDSLGATRIGDIPYGVAVRAGVRWLLVDDEHVIGARQFLWDEFRVAVEYGAAAALAPLLSGQYRPEPDERIAVVLCGANTDLIDLG</sequence>
<evidence type="ECO:0000313" key="6">
    <source>
        <dbReference type="Proteomes" id="UP000198923"/>
    </source>
</evidence>
<dbReference type="PANTHER" id="PTHR48078:SF6">
    <property type="entry name" value="L-THREONINE DEHYDRATASE CATABOLIC TDCB"/>
    <property type="match status" value="1"/>
</dbReference>
<reference evidence="5 6" key="1">
    <citation type="submission" date="2016-10" db="EMBL/GenBank/DDBJ databases">
        <authorList>
            <person name="de Groot N.N."/>
        </authorList>
    </citation>
    <scope>NUCLEOTIDE SEQUENCE [LARGE SCALE GENOMIC DNA]</scope>
    <source>
        <strain evidence="5 6">CPCC 201354</strain>
    </source>
</reference>
<dbReference type="InterPro" id="IPR001926">
    <property type="entry name" value="TrpB-like_PALP"/>
</dbReference>
<dbReference type="EMBL" id="FNCN01000006">
    <property type="protein sequence ID" value="SDG67634.1"/>
    <property type="molecule type" value="Genomic_DNA"/>
</dbReference>
<dbReference type="OrthoDB" id="9811476at2"/>
<evidence type="ECO:0000259" key="4">
    <source>
        <dbReference type="Pfam" id="PF00291"/>
    </source>
</evidence>
<dbReference type="GO" id="GO:0004794">
    <property type="term" value="F:threonine deaminase activity"/>
    <property type="evidence" value="ECO:0007669"/>
    <property type="project" value="TreeGrafter"/>
</dbReference>
<evidence type="ECO:0000256" key="1">
    <source>
        <dbReference type="ARBA" id="ARBA00001933"/>
    </source>
</evidence>
<proteinExistence type="predicted"/>
<dbReference type="NCBIfam" id="NF006094">
    <property type="entry name" value="PRK08246.1"/>
    <property type="match status" value="1"/>
</dbReference>
<dbReference type="Pfam" id="PF00291">
    <property type="entry name" value="PALP"/>
    <property type="match status" value="1"/>
</dbReference>
<keyword evidence="6" id="KW-1185">Reference proteome</keyword>
<keyword evidence="2" id="KW-0663">Pyridoxal phosphate</keyword>
<evidence type="ECO:0000256" key="3">
    <source>
        <dbReference type="ARBA" id="ARBA00023239"/>
    </source>
</evidence>
<dbReference type="InterPro" id="IPR000634">
    <property type="entry name" value="Ser/Thr_deHydtase_PyrdxlP-BS"/>
</dbReference>
<dbReference type="RefSeq" id="WP_093169879.1">
    <property type="nucleotide sequence ID" value="NZ_FNCN01000006.1"/>
</dbReference>
<dbReference type="InterPro" id="IPR036052">
    <property type="entry name" value="TrpB-like_PALP_sf"/>
</dbReference>
<dbReference type="GO" id="GO:0003941">
    <property type="term" value="F:L-serine ammonia-lyase activity"/>
    <property type="evidence" value="ECO:0007669"/>
    <property type="project" value="TreeGrafter"/>
</dbReference>
<dbReference type="PANTHER" id="PTHR48078">
    <property type="entry name" value="THREONINE DEHYDRATASE, MITOCHONDRIAL-RELATED"/>
    <property type="match status" value="1"/>
</dbReference>
<organism evidence="5 6">
    <name type="scientific">Sinosporangium album</name>
    <dbReference type="NCBI Taxonomy" id="504805"/>
    <lineage>
        <taxon>Bacteria</taxon>
        <taxon>Bacillati</taxon>
        <taxon>Actinomycetota</taxon>
        <taxon>Actinomycetes</taxon>
        <taxon>Streptosporangiales</taxon>
        <taxon>Streptosporangiaceae</taxon>
        <taxon>Sinosporangium</taxon>
    </lineage>
</organism>
<keyword evidence="3" id="KW-0456">Lyase</keyword>
<accession>A0A1G7W6M3</accession>
<dbReference type="GO" id="GO:0009097">
    <property type="term" value="P:isoleucine biosynthetic process"/>
    <property type="evidence" value="ECO:0007669"/>
    <property type="project" value="TreeGrafter"/>
</dbReference>
<dbReference type="InterPro" id="IPR050147">
    <property type="entry name" value="Ser/Thr_Dehydratase"/>
</dbReference>
<comment type="cofactor">
    <cofactor evidence="1">
        <name>pyridoxal 5'-phosphate</name>
        <dbReference type="ChEBI" id="CHEBI:597326"/>
    </cofactor>
</comment>
<dbReference type="GO" id="GO:0006567">
    <property type="term" value="P:L-threonine catabolic process"/>
    <property type="evidence" value="ECO:0007669"/>
    <property type="project" value="TreeGrafter"/>
</dbReference>
<feature type="domain" description="Tryptophan synthase beta chain-like PALP" evidence="4">
    <location>
        <begin position="17"/>
        <end position="301"/>
    </location>
</feature>
<dbReference type="STRING" id="504805.SAMN05421505_106222"/>
<dbReference type="GO" id="GO:0030170">
    <property type="term" value="F:pyridoxal phosphate binding"/>
    <property type="evidence" value="ECO:0007669"/>
    <property type="project" value="InterPro"/>
</dbReference>
<gene>
    <name evidence="5" type="ORF">SAMN05421505_106222</name>
</gene>
<dbReference type="PROSITE" id="PS00165">
    <property type="entry name" value="DEHYDRATASE_SER_THR"/>
    <property type="match status" value="1"/>
</dbReference>
<dbReference type="SUPFAM" id="SSF53686">
    <property type="entry name" value="Tryptophan synthase beta subunit-like PLP-dependent enzymes"/>
    <property type="match status" value="1"/>
</dbReference>
<protein>
    <submittedName>
        <fullName evidence="5">Threonine dehydratase</fullName>
    </submittedName>
</protein>
<dbReference type="AlphaFoldDB" id="A0A1G7W6M3"/>
<dbReference type="Gene3D" id="3.40.50.1100">
    <property type="match status" value="2"/>
</dbReference>
<name>A0A1G7W6M3_9ACTN</name>
<dbReference type="GO" id="GO:0006565">
    <property type="term" value="P:L-serine catabolic process"/>
    <property type="evidence" value="ECO:0007669"/>
    <property type="project" value="TreeGrafter"/>
</dbReference>
<evidence type="ECO:0000313" key="5">
    <source>
        <dbReference type="EMBL" id="SDG67634.1"/>
    </source>
</evidence>
<dbReference type="Proteomes" id="UP000198923">
    <property type="component" value="Unassembled WGS sequence"/>
</dbReference>